<dbReference type="CDD" id="cd19757">
    <property type="entry name" value="Bbox1"/>
    <property type="match status" value="1"/>
</dbReference>
<sequence>MVGAKKKRKVEASWWDRHSSASAPTSTLLSISHDQQRLRQQTRRIDLTQDANPGLQDINDDEDIYSDYTQSSDYVYAEERWDGDEADEYTRFWEALNESGITEDAILQTLNKAEEAQAAQVDLKTTRKANIYTDNPNLAWIPFREEYLDELLYMEGRGESSTVCWVCEVEEARFRCVDEDCLQGGMMCDSCIVDAHQRLPLHWIEEWNGSFFTGTSLKALGLKVYLGHPAGKRCHYSTSADHDFTVIHVNGIHNVAVEFCACRGDDSPKHATQLLRAQWYPATPRNPQTALTFSCLRQFHHINCLGKLPAFDYYGAIKLMTRSRQRKQPKDRYKVFLRSMFQWRHLKMCKRSGRGHHHLHISGTTEGELALPCPACPQEGWNLPRNWQDVPKSLAFKYFQFLAIDANFRLRNKIVSDEYRSPTLGPGWAYMVPQEAYKNYIEGFVHEKEMSSCSGFAAMFLANLKNVKGLRVTGVGGVCCGRHRVWRANGIGDLQKGERYCNMDFIFWSTIKGKQYLTIVVSYDISCQWSRQFWMRMHCLDPSIEMKYGLEGIIFLIPKFHLRAHRPACHSDYNFNYTPGCGETHGEVIEEGWSQSNKAASQTKEMGPGTRAMTLDDVFGFSNWQTIQNLDQVIGKRLINAVKEFDSHFIDFRKFDEALESKLGRGELDKWKDMIETWEADHSESCPYEVQVTGRQSFKQAQVDLAKEEHERIMRGEVVHSSSLCVFVATGIELQESQRSLSLYLLTNKPLSPTQELEVQKRRGSLLKRIQHFRSIQKLLMPRLEDALLLLETGAKCKTGITLTDHLNKPNASEPERIRLFLPSDLPTLSLRNLACVGNLPDDEARLREAEARDTLESVRDGLRVRTMCTRYKIRNVRGQRNNTRAGGVLRTIDIRIHANKIRYRCARAALETLDKDGLWSETLLPLEDRDVRGLNERSLTKEEAAERDARRQRGLGADDDEVDIEPGIVAMVQGEGQRTLSWIWYDPTVSSDDPAFKDAIRVEWCKARARMLRWKEEVILLVEEIRRMREYSQTKATWWEARQVGKAEMRAGGSLSVELVEGLDAYALQQAAFERERADHIQSRWRLLADHAEKVLDRIPDLGVLVVDWDDLEEDTEKDDDDV</sequence>
<dbReference type="InterPro" id="IPR040521">
    <property type="entry name" value="KDZ"/>
</dbReference>
<protein>
    <recommendedName>
        <fullName evidence="2">CxC2-like cysteine cluster KDZ transposase-associated domain-containing protein</fullName>
    </recommendedName>
</protein>
<dbReference type="PANTHER" id="PTHR33096">
    <property type="entry name" value="CXC2 DOMAIN-CONTAINING PROTEIN"/>
    <property type="match status" value="1"/>
</dbReference>
<organism evidence="3 4">
    <name type="scientific">Marasmiellus scandens</name>
    <dbReference type="NCBI Taxonomy" id="2682957"/>
    <lineage>
        <taxon>Eukaryota</taxon>
        <taxon>Fungi</taxon>
        <taxon>Dikarya</taxon>
        <taxon>Basidiomycota</taxon>
        <taxon>Agaricomycotina</taxon>
        <taxon>Agaricomycetes</taxon>
        <taxon>Agaricomycetidae</taxon>
        <taxon>Agaricales</taxon>
        <taxon>Marasmiineae</taxon>
        <taxon>Omphalotaceae</taxon>
        <taxon>Marasmiellus</taxon>
    </lineage>
</organism>
<evidence type="ECO:0000313" key="4">
    <source>
        <dbReference type="Proteomes" id="UP001498398"/>
    </source>
</evidence>
<feature type="region of interest" description="Disordered" evidence="1">
    <location>
        <begin position="938"/>
        <end position="959"/>
    </location>
</feature>
<evidence type="ECO:0000256" key="1">
    <source>
        <dbReference type="SAM" id="MobiDB-lite"/>
    </source>
</evidence>
<accession>A0ABR1IJ82</accession>
<dbReference type="PANTHER" id="PTHR33096:SF1">
    <property type="entry name" value="CXC1-LIKE CYSTEINE CLUSTER ASSOCIATED WITH KDZ TRANSPOSASES DOMAIN-CONTAINING PROTEIN"/>
    <property type="match status" value="1"/>
</dbReference>
<evidence type="ECO:0000259" key="2">
    <source>
        <dbReference type="Pfam" id="PF18803"/>
    </source>
</evidence>
<keyword evidence="4" id="KW-1185">Reference proteome</keyword>
<feature type="compositionally biased region" description="Basic and acidic residues" evidence="1">
    <location>
        <begin position="938"/>
        <end position="952"/>
    </location>
</feature>
<dbReference type="Pfam" id="PF18758">
    <property type="entry name" value="KDZ"/>
    <property type="match status" value="1"/>
</dbReference>
<proteinExistence type="predicted"/>
<name>A0ABR1IJ82_9AGAR</name>
<evidence type="ECO:0000313" key="3">
    <source>
        <dbReference type="EMBL" id="KAK7434138.1"/>
    </source>
</evidence>
<dbReference type="InterPro" id="IPR041457">
    <property type="entry name" value="CxC2_KDZ-assoc"/>
</dbReference>
<gene>
    <name evidence="3" type="ORF">VKT23_020364</name>
</gene>
<dbReference type="EMBL" id="JBANRG010000131">
    <property type="protein sequence ID" value="KAK7434138.1"/>
    <property type="molecule type" value="Genomic_DNA"/>
</dbReference>
<dbReference type="Proteomes" id="UP001498398">
    <property type="component" value="Unassembled WGS sequence"/>
</dbReference>
<comment type="caution">
    <text evidence="3">The sequence shown here is derived from an EMBL/GenBank/DDBJ whole genome shotgun (WGS) entry which is preliminary data.</text>
</comment>
<feature type="domain" description="CxC2-like cysteine cluster KDZ transposase-associated" evidence="2">
    <location>
        <begin position="217"/>
        <end position="322"/>
    </location>
</feature>
<reference evidence="3 4" key="1">
    <citation type="submission" date="2024-01" db="EMBL/GenBank/DDBJ databases">
        <title>A draft genome for the cacao thread blight pathogen Marasmiellus scandens.</title>
        <authorList>
            <person name="Baruah I.K."/>
            <person name="Leung J."/>
            <person name="Bukari Y."/>
            <person name="Amoako-Attah I."/>
            <person name="Meinhardt L.W."/>
            <person name="Bailey B.A."/>
            <person name="Cohen S.P."/>
        </authorList>
    </citation>
    <scope>NUCLEOTIDE SEQUENCE [LARGE SCALE GENOMIC DNA]</scope>
    <source>
        <strain evidence="3 4">GH-19</strain>
    </source>
</reference>
<dbReference type="Pfam" id="PF18803">
    <property type="entry name" value="CxC2"/>
    <property type="match status" value="1"/>
</dbReference>